<dbReference type="GO" id="GO:0003682">
    <property type="term" value="F:chromatin binding"/>
    <property type="evidence" value="ECO:0007669"/>
    <property type="project" value="TreeGrafter"/>
</dbReference>
<evidence type="ECO:0008006" key="7">
    <source>
        <dbReference type="Google" id="ProtNLM"/>
    </source>
</evidence>
<keyword evidence="1" id="KW-0539">Nucleus</keyword>
<sequence>DEPETEVLKQEAEHADPAYWEKLLRHHYEQQQEDLARTLGKGKRVRKQVNYNDAMNTQDEEAWKESVSDFDSDFSGHSGDHVHDEDDDDFEDKTDSRNRTRKNEKDRPLPPLLARVNGQIEVLGFNARQRKAFLNAVMRWGMPPQDAFNSQWLVRDLRGKGEKVFKAYVSLFMRHLCEPGADNSESFADGVPREGLSRQHVLTRIGIMSLVRKKVQEFEAINGVQSMPYKSAVKAVEDLKKEQEEEAKKEKEEEIKEEEKSEEKTEDGTIKTEVKDEEMKSEEKSEGETEVKEEKKEELMETDEKPEETKEEKIEDKPEDKPEDKDKAEEEKTEEKAVEEKTEVKEEEKMEVDEDKKKDSDQKDGSVSKEQDGEKQDGEKQDGENKESNEEEKEEKKPKEETQTEEETKTKEETKPKEEHKTKEETKSKEEKETKEKEKETKVEKIEEKTEEGCQKFMFNIADGGFTELHTLWQNEQRALLFLNPYSYGYGRWQDIQNDPRYQIINAPFVSEQGKGNFLEIKNKFLARRFKLLEQALVIEEQLRRAAYLNLSQDPSHPAMALNARFAELECLAESHQHLSKESLGGNKPANAVLHKVLNQLEELLSDMKQDVARLPATLARVAPVTQRLQMSERHILNRLVNPNQVSVVSAPSQQSTPSTSKTFSGASGSGIPGLPQGMAGLGMTAGNFSQGQLAMGFPLMSLLPGQSSSRGGTPSSSHKSATPTPDKSGVEDLSKKSSSKKDVICLDD</sequence>
<feature type="region of interest" description="Disordered" evidence="2">
    <location>
        <begin position="648"/>
        <end position="672"/>
    </location>
</feature>
<dbReference type="Pfam" id="PF06461">
    <property type="entry name" value="CHDII_SANT-like"/>
    <property type="match status" value="1"/>
</dbReference>
<dbReference type="Pfam" id="PF06465">
    <property type="entry name" value="DUF1087"/>
    <property type="match status" value="1"/>
</dbReference>
<dbReference type="OMA" id="GLLKCEP"/>
<feature type="region of interest" description="Disordered" evidence="2">
    <location>
        <begin position="701"/>
        <end position="749"/>
    </location>
</feature>
<dbReference type="GeneID" id="20239975"/>
<dbReference type="SMART" id="SM01146">
    <property type="entry name" value="DUF1086"/>
    <property type="match status" value="1"/>
</dbReference>
<dbReference type="GO" id="GO:0140658">
    <property type="term" value="F:ATP-dependent chromatin remodeler activity"/>
    <property type="evidence" value="ECO:0007669"/>
    <property type="project" value="TreeGrafter"/>
</dbReference>
<dbReference type="InterPro" id="IPR009462">
    <property type="entry name" value="CHD_II_SANT-like"/>
</dbReference>
<dbReference type="OrthoDB" id="6153074at2759"/>
<dbReference type="GO" id="GO:0000785">
    <property type="term" value="C:chromatin"/>
    <property type="evidence" value="ECO:0007669"/>
    <property type="project" value="TreeGrafter"/>
</dbReference>
<dbReference type="CTD" id="20239975"/>
<dbReference type="GO" id="GO:0042393">
    <property type="term" value="F:histone binding"/>
    <property type="evidence" value="ECO:0007669"/>
    <property type="project" value="TreeGrafter"/>
</dbReference>
<dbReference type="GO" id="GO:0003677">
    <property type="term" value="F:DNA binding"/>
    <property type="evidence" value="ECO:0007669"/>
    <property type="project" value="InterPro"/>
</dbReference>
<evidence type="ECO:0000313" key="5">
    <source>
        <dbReference type="EMBL" id="ESO88863.1"/>
    </source>
</evidence>
<feature type="region of interest" description="Disordered" evidence="2">
    <location>
        <begin position="244"/>
        <end position="445"/>
    </location>
</feature>
<feature type="compositionally biased region" description="Basic and acidic residues" evidence="2">
    <location>
        <begin position="93"/>
        <end position="108"/>
    </location>
</feature>
<dbReference type="GO" id="GO:0005634">
    <property type="term" value="C:nucleus"/>
    <property type="evidence" value="ECO:0007669"/>
    <property type="project" value="TreeGrafter"/>
</dbReference>
<dbReference type="HOGENOM" id="CLU_018771_0_0_1"/>
<dbReference type="PANTHER" id="PTHR45623">
    <property type="entry name" value="CHROMODOMAIN-HELICASE-DNA-BINDING PROTEIN 3-RELATED-RELATED"/>
    <property type="match status" value="1"/>
</dbReference>
<feature type="non-terminal residue" evidence="5">
    <location>
        <position position="1"/>
    </location>
</feature>
<feature type="compositionally biased region" description="Low complexity" evidence="2">
    <location>
        <begin position="648"/>
        <end position="665"/>
    </location>
</feature>
<dbReference type="KEGG" id="lgi:LOTGIDRAFT_165277"/>
<dbReference type="InterPro" id="IPR012957">
    <property type="entry name" value="CHD_C2"/>
</dbReference>
<feature type="region of interest" description="Disordered" evidence="2">
    <location>
        <begin position="36"/>
        <end position="110"/>
    </location>
</feature>
<dbReference type="Proteomes" id="UP000030746">
    <property type="component" value="Unassembled WGS sequence"/>
</dbReference>
<organism evidence="5 6">
    <name type="scientific">Lottia gigantea</name>
    <name type="common">Giant owl limpet</name>
    <dbReference type="NCBI Taxonomy" id="225164"/>
    <lineage>
        <taxon>Eukaryota</taxon>
        <taxon>Metazoa</taxon>
        <taxon>Spiralia</taxon>
        <taxon>Lophotrochozoa</taxon>
        <taxon>Mollusca</taxon>
        <taxon>Gastropoda</taxon>
        <taxon>Patellogastropoda</taxon>
        <taxon>Lottioidea</taxon>
        <taxon>Lottiidae</taxon>
        <taxon>Lottia</taxon>
    </lineage>
</organism>
<gene>
    <name evidence="5" type="ORF">LOTGIDRAFT_165277</name>
</gene>
<dbReference type="Pfam" id="PF08074">
    <property type="entry name" value="CHDCT2"/>
    <property type="match status" value="1"/>
</dbReference>
<evidence type="ECO:0000259" key="3">
    <source>
        <dbReference type="SMART" id="SM01146"/>
    </source>
</evidence>
<feature type="compositionally biased region" description="Basic and acidic residues" evidence="2">
    <location>
        <begin position="729"/>
        <end position="749"/>
    </location>
</feature>
<evidence type="ECO:0000256" key="2">
    <source>
        <dbReference type="SAM" id="MobiDB-lite"/>
    </source>
</evidence>
<dbReference type="Gene3D" id="1.10.10.60">
    <property type="entry name" value="Homeodomain-like"/>
    <property type="match status" value="1"/>
</dbReference>
<dbReference type="GO" id="GO:0016887">
    <property type="term" value="F:ATP hydrolysis activity"/>
    <property type="evidence" value="ECO:0007669"/>
    <property type="project" value="TreeGrafter"/>
</dbReference>
<reference evidence="5 6" key="1">
    <citation type="journal article" date="2013" name="Nature">
        <title>Insights into bilaterian evolution from three spiralian genomes.</title>
        <authorList>
            <person name="Simakov O."/>
            <person name="Marletaz F."/>
            <person name="Cho S.J."/>
            <person name="Edsinger-Gonzales E."/>
            <person name="Havlak P."/>
            <person name="Hellsten U."/>
            <person name="Kuo D.H."/>
            <person name="Larsson T."/>
            <person name="Lv J."/>
            <person name="Arendt D."/>
            <person name="Savage R."/>
            <person name="Osoegawa K."/>
            <person name="de Jong P."/>
            <person name="Grimwood J."/>
            <person name="Chapman J.A."/>
            <person name="Shapiro H."/>
            <person name="Aerts A."/>
            <person name="Otillar R.P."/>
            <person name="Terry A.Y."/>
            <person name="Boore J.L."/>
            <person name="Grigoriev I.V."/>
            <person name="Lindberg D.R."/>
            <person name="Seaver E.C."/>
            <person name="Weisblat D.A."/>
            <person name="Putnam N.H."/>
            <person name="Rokhsar D.S."/>
        </authorList>
    </citation>
    <scope>NUCLEOTIDE SEQUENCE [LARGE SCALE GENOMIC DNA]</scope>
</reference>
<proteinExistence type="predicted"/>
<protein>
    <recommendedName>
        <fullName evidence="7">CHD subfamily II SANT-like domain-containing protein</fullName>
    </recommendedName>
</protein>
<dbReference type="EMBL" id="KB202620">
    <property type="protein sequence ID" value="ESO88863.1"/>
    <property type="molecule type" value="Genomic_DNA"/>
</dbReference>
<feature type="domain" description="DUF1087" evidence="4">
    <location>
        <begin position="1"/>
        <end position="60"/>
    </location>
</feature>
<evidence type="ECO:0000259" key="4">
    <source>
        <dbReference type="SMART" id="SM01147"/>
    </source>
</evidence>
<feature type="compositionally biased region" description="Low complexity" evidence="2">
    <location>
        <begin position="706"/>
        <end position="721"/>
    </location>
</feature>
<dbReference type="SMART" id="SM01147">
    <property type="entry name" value="DUF1087"/>
    <property type="match status" value="1"/>
</dbReference>
<accession>V3ZCR7</accession>
<dbReference type="RefSeq" id="XP_009060530.1">
    <property type="nucleotide sequence ID" value="XM_009062282.1"/>
</dbReference>
<dbReference type="AlphaFoldDB" id="V3ZCR7"/>
<keyword evidence="6" id="KW-1185">Reference proteome</keyword>
<feature type="domain" description="CHD subfamily II SANT-like" evidence="3">
    <location>
        <begin position="77"/>
        <end position="232"/>
    </location>
</feature>
<evidence type="ECO:0000256" key="1">
    <source>
        <dbReference type="ARBA" id="ARBA00023242"/>
    </source>
</evidence>
<name>V3ZCR7_LOTGI</name>
<dbReference type="STRING" id="225164.V3ZCR7"/>
<dbReference type="InterPro" id="IPR009463">
    <property type="entry name" value="DUF1087"/>
</dbReference>
<evidence type="ECO:0000313" key="6">
    <source>
        <dbReference type="Proteomes" id="UP000030746"/>
    </source>
</evidence>
<dbReference type="PANTHER" id="PTHR45623:SF17">
    <property type="entry name" value="CHROMODOMAIN-HELICASE-DNA-BINDING PROTEIN 3-RELATED"/>
    <property type="match status" value="1"/>
</dbReference>